<feature type="region of interest" description="Disordered" evidence="7">
    <location>
        <begin position="488"/>
        <end position="540"/>
    </location>
</feature>
<feature type="transmembrane region" description="Helical" evidence="8">
    <location>
        <begin position="323"/>
        <end position="342"/>
    </location>
</feature>
<evidence type="ECO:0000256" key="5">
    <source>
        <dbReference type="ARBA" id="ARBA00022989"/>
    </source>
</evidence>
<evidence type="ECO:0000256" key="7">
    <source>
        <dbReference type="SAM" id="MobiDB-lite"/>
    </source>
</evidence>
<evidence type="ECO:0000256" key="2">
    <source>
        <dbReference type="ARBA" id="ARBA00022448"/>
    </source>
</evidence>
<feature type="transmembrane region" description="Helical" evidence="8">
    <location>
        <begin position="48"/>
        <end position="67"/>
    </location>
</feature>
<dbReference type="PANTHER" id="PTHR42718">
    <property type="entry name" value="MAJOR FACILITATOR SUPERFAMILY MULTIDRUG TRANSPORTER MFSC"/>
    <property type="match status" value="1"/>
</dbReference>
<dbReference type="PANTHER" id="PTHR42718:SF49">
    <property type="entry name" value="EXPORT PROTEIN"/>
    <property type="match status" value="1"/>
</dbReference>
<evidence type="ECO:0000256" key="3">
    <source>
        <dbReference type="ARBA" id="ARBA00022475"/>
    </source>
</evidence>
<gene>
    <name evidence="10" type="ORF">SAMN05660324_2833</name>
</gene>
<feature type="transmembrane region" description="Helical" evidence="8">
    <location>
        <begin position="348"/>
        <end position="374"/>
    </location>
</feature>
<protein>
    <submittedName>
        <fullName evidence="10">Drug resistance transporter, EmrB/QacA subfamily</fullName>
    </submittedName>
</protein>
<comment type="subcellular location">
    <subcellularLocation>
        <location evidence="1">Cell membrane</location>
        <topology evidence="1">Multi-pass membrane protein</topology>
    </subcellularLocation>
</comment>
<dbReference type="InterPro" id="IPR020846">
    <property type="entry name" value="MFS_dom"/>
</dbReference>
<dbReference type="NCBIfam" id="TIGR00711">
    <property type="entry name" value="efflux_EmrB"/>
    <property type="match status" value="1"/>
</dbReference>
<keyword evidence="3" id="KW-1003">Cell membrane</keyword>
<feature type="transmembrane region" description="Helical" evidence="8">
    <location>
        <begin position="159"/>
        <end position="179"/>
    </location>
</feature>
<keyword evidence="6 8" id="KW-0472">Membrane</keyword>
<feature type="transmembrane region" description="Helical" evidence="8">
    <location>
        <begin position="7"/>
        <end position="28"/>
    </location>
</feature>
<feature type="transmembrane region" description="Helical" evidence="8">
    <location>
        <begin position="466"/>
        <end position="485"/>
    </location>
</feature>
<keyword evidence="5 8" id="KW-1133">Transmembrane helix</keyword>
<evidence type="ECO:0000256" key="4">
    <source>
        <dbReference type="ARBA" id="ARBA00022692"/>
    </source>
</evidence>
<dbReference type="GO" id="GO:0005886">
    <property type="term" value="C:plasma membrane"/>
    <property type="evidence" value="ECO:0007669"/>
    <property type="project" value="UniProtKB-SubCell"/>
</dbReference>
<dbReference type="PROSITE" id="PS50850">
    <property type="entry name" value="MFS"/>
    <property type="match status" value="1"/>
</dbReference>
<feature type="transmembrane region" description="Helical" evidence="8">
    <location>
        <begin position="292"/>
        <end position="311"/>
    </location>
</feature>
<dbReference type="Gene3D" id="1.20.1250.20">
    <property type="entry name" value="MFS general substrate transporter like domains"/>
    <property type="match status" value="1"/>
</dbReference>
<feature type="transmembrane region" description="Helical" evidence="8">
    <location>
        <begin position="72"/>
        <end position="91"/>
    </location>
</feature>
<dbReference type="PRINTS" id="PR01036">
    <property type="entry name" value="TCRTETB"/>
</dbReference>
<organism evidence="10 11">
    <name type="scientific">Klenkia brasiliensis</name>
    <dbReference type="NCBI Taxonomy" id="333142"/>
    <lineage>
        <taxon>Bacteria</taxon>
        <taxon>Bacillati</taxon>
        <taxon>Actinomycetota</taxon>
        <taxon>Actinomycetes</taxon>
        <taxon>Geodermatophilales</taxon>
        <taxon>Geodermatophilaceae</taxon>
        <taxon>Klenkia</taxon>
    </lineage>
</organism>
<keyword evidence="2" id="KW-0813">Transport</keyword>
<feature type="transmembrane region" description="Helical" evidence="8">
    <location>
        <begin position="260"/>
        <end position="280"/>
    </location>
</feature>
<sequence>MRKWWPLVAVCAGTFMLLIDVTIVNVALPDIATSLGTSFDQLQWVVDIYALALAALVLGAGSLADLYGRRRLYLAGLVLFALSSLACGLAPNAELLIVARAVQGIGAAAMFSTTIALLNAIYRGRDRGTAFGIWGAVVGAAAAAGPILGGLLTGVSWRWIFLVNLPVSLFAVLLTLKVVEESKQSGAPHPDVPGIATFTLGAGAVVYGLVEAAANGWSEVGSWAPIAAGVVVLVGWVLLELRRRAPMLDLRLFRTSRFTGIMLGSLLLNLAAFASSIYLSLWLQSILGLSPLQAGLVFIPLSLVSFVTAAVVGKTLTDRSPRVVLGVGLALVGAGGLLMARVDGGASWGILVPGLAVLGLGVGICNPVVTSAALASVPRERSGMASGAVNTFRQLGFAVGVAVLGSVFAAGTTRALTDGGAPDPAGTEAALSGGQAQAIIGQAPAESRGALTQLLSAAYADGLRDVLLVSGAAGLVGALLVVLLVRGPVPQTDGPPAEQAEPAEGERRGRHEAPGEHDGGRHAAPRTPDHLRTEDAEPVR</sequence>
<feature type="transmembrane region" description="Helical" evidence="8">
    <location>
        <begin position="130"/>
        <end position="153"/>
    </location>
</feature>
<feature type="domain" description="Major facilitator superfamily (MFS) profile" evidence="9">
    <location>
        <begin position="6"/>
        <end position="489"/>
    </location>
</feature>
<evidence type="ECO:0000313" key="10">
    <source>
        <dbReference type="EMBL" id="SDG52641.1"/>
    </source>
</evidence>
<dbReference type="InterPro" id="IPR004638">
    <property type="entry name" value="EmrB-like"/>
</dbReference>
<evidence type="ECO:0000313" key="11">
    <source>
        <dbReference type="Proteomes" id="UP000198863"/>
    </source>
</evidence>
<proteinExistence type="predicted"/>
<dbReference type="Gene3D" id="1.20.1720.10">
    <property type="entry name" value="Multidrug resistance protein D"/>
    <property type="match status" value="1"/>
</dbReference>
<evidence type="ECO:0000256" key="6">
    <source>
        <dbReference type="ARBA" id="ARBA00023136"/>
    </source>
</evidence>
<dbReference type="OrthoDB" id="9781469at2"/>
<dbReference type="Pfam" id="PF07690">
    <property type="entry name" value="MFS_1"/>
    <property type="match status" value="1"/>
</dbReference>
<evidence type="ECO:0000256" key="1">
    <source>
        <dbReference type="ARBA" id="ARBA00004651"/>
    </source>
</evidence>
<feature type="transmembrane region" description="Helical" evidence="8">
    <location>
        <begin position="222"/>
        <end position="239"/>
    </location>
</feature>
<feature type="transmembrane region" description="Helical" evidence="8">
    <location>
        <begin position="191"/>
        <end position="210"/>
    </location>
</feature>
<feature type="transmembrane region" description="Helical" evidence="8">
    <location>
        <begin position="395"/>
        <end position="416"/>
    </location>
</feature>
<dbReference type="Proteomes" id="UP000198863">
    <property type="component" value="Unassembled WGS sequence"/>
</dbReference>
<dbReference type="AlphaFoldDB" id="A0A1G7UZD4"/>
<dbReference type="RefSeq" id="WP_091063917.1">
    <property type="nucleotide sequence ID" value="NZ_FNCF01000004.1"/>
</dbReference>
<dbReference type="SUPFAM" id="SSF103473">
    <property type="entry name" value="MFS general substrate transporter"/>
    <property type="match status" value="1"/>
</dbReference>
<feature type="compositionally biased region" description="Basic and acidic residues" evidence="7">
    <location>
        <begin position="504"/>
        <end position="540"/>
    </location>
</feature>
<dbReference type="InterPro" id="IPR011701">
    <property type="entry name" value="MFS"/>
</dbReference>
<dbReference type="GO" id="GO:0022857">
    <property type="term" value="F:transmembrane transporter activity"/>
    <property type="evidence" value="ECO:0007669"/>
    <property type="project" value="InterPro"/>
</dbReference>
<keyword evidence="4 8" id="KW-0812">Transmembrane</keyword>
<feature type="transmembrane region" description="Helical" evidence="8">
    <location>
        <begin position="97"/>
        <end position="118"/>
    </location>
</feature>
<accession>A0A1G7UZD4</accession>
<evidence type="ECO:0000259" key="9">
    <source>
        <dbReference type="PROSITE" id="PS50850"/>
    </source>
</evidence>
<evidence type="ECO:0000256" key="8">
    <source>
        <dbReference type="SAM" id="Phobius"/>
    </source>
</evidence>
<keyword evidence="11" id="KW-1185">Reference proteome</keyword>
<name>A0A1G7UZD4_9ACTN</name>
<reference evidence="11" key="1">
    <citation type="submission" date="2016-10" db="EMBL/GenBank/DDBJ databases">
        <authorList>
            <person name="Varghese N."/>
            <person name="Submissions S."/>
        </authorList>
    </citation>
    <scope>NUCLEOTIDE SEQUENCE [LARGE SCALE GENOMIC DNA]</scope>
    <source>
        <strain evidence="11">DSM 44526</strain>
    </source>
</reference>
<dbReference type="EMBL" id="FNCF01000004">
    <property type="protein sequence ID" value="SDG52641.1"/>
    <property type="molecule type" value="Genomic_DNA"/>
</dbReference>
<dbReference type="CDD" id="cd17321">
    <property type="entry name" value="MFS_MMR_MDR_like"/>
    <property type="match status" value="1"/>
</dbReference>
<dbReference type="InterPro" id="IPR036259">
    <property type="entry name" value="MFS_trans_sf"/>
</dbReference>